<organism evidence="2 3">
    <name type="scientific">Dinoponera quadriceps</name>
    <name type="common">South American ant</name>
    <dbReference type="NCBI Taxonomy" id="609295"/>
    <lineage>
        <taxon>Eukaryota</taxon>
        <taxon>Metazoa</taxon>
        <taxon>Ecdysozoa</taxon>
        <taxon>Arthropoda</taxon>
        <taxon>Hexapoda</taxon>
        <taxon>Insecta</taxon>
        <taxon>Pterygota</taxon>
        <taxon>Neoptera</taxon>
        <taxon>Endopterygota</taxon>
        <taxon>Hymenoptera</taxon>
        <taxon>Apocrita</taxon>
        <taxon>Aculeata</taxon>
        <taxon>Formicoidea</taxon>
        <taxon>Formicidae</taxon>
        <taxon>Ponerinae</taxon>
        <taxon>Ponerini</taxon>
        <taxon>Dinoponera</taxon>
    </lineage>
</organism>
<dbReference type="OrthoDB" id="7692173at2759"/>
<gene>
    <name evidence="3" type="primary">LOC106742547</name>
</gene>
<feature type="coiled-coil region" evidence="1">
    <location>
        <begin position="78"/>
        <end position="105"/>
    </location>
</feature>
<dbReference type="Proteomes" id="UP000515204">
    <property type="component" value="Unplaced"/>
</dbReference>
<evidence type="ECO:0000313" key="3">
    <source>
        <dbReference type="RefSeq" id="XP_014471086.1"/>
    </source>
</evidence>
<evidence type="ECO:0000256" key="1">
    <source>
        <dbReference type="SAM" id="Coils"/>
    </source>
</evidence>
<dbReference type="AlphaFoldDB" id="A0A6P3WY84"/>
<keyword evidence="1" id="KW-0175">Coiled coil</keyword>
<evidence type="ECO:0000313" key="2">
    <source>
        <dbReference type="Proteomes" id="UP000515204"/>
    </source>
</evidence>
<reference evidence="3" key="1">
    <citation type="submission" date="2025-08" db="UniProtKB">
        <authorList>
            <consortium name="RefSeq"/>
        </authorList>
    </citation>
    <scope>IDENTIFICATION</scope>
</reference>
<protein>
    <submittedName>
        <fullName evidence="3">Uncharacterized protein LOC106742547</fullName>
    </submittedName>
</protein>
<keyword evidence="2" id="KW-1185">Reference proteome</keyword>
<dbReference type="RefSeq" id="XP_014471086.1">
    <property type="nucleotide sequence ID" value="XM_014615600.1"/>
</dbReference>
<proteinExistence type="predicted"/>
<dbReference type="GeneID" id="106742547"/>
<name>A0A6P3WY84_DINQU</name>
<sequence length="116" mass="13446">MSDQLEQQSEDAVFEVCDARERFPMLCATELGKCIKLTNEIYMTKVLTEQAKTLDMSSLMGERYTILEKDLSIINGLLKAQENKLRVMMDKIDNLKAALEQIKRDNLCEINRLLWN</sequence>
<dbReference type="KEGG" id="dqu:106742547"/>
<accession>A0A6P3WY84</accession>